<dbReference type="InterPro" id="IPR002938">
    <property type="entry name" value="FAD-bd"/>
</dbReference>
<feature type="domain" description="Phenol hydroxylase-like C-terminal dimerisation" evidence="6">
    <location>
        <begin position="387"/>
        <end position="579"/>
    </location>
</feature>
<accession>A0A8H8QYL8</accession>
<dbReference type="InterPro" id="IPR012941">
    <property type="entry name" value="Phe_hydrox_C_dim_dom"/>
</dbReference>
<keyword evidence="3" id="KW-0274">FAD</keyword>
<dbReference type="GO" id="GO:0016709">
    <property type="term" value="F:oxidoreductase activity, acting on paired donors, with incorporation or reduction of molecular oxygen, NAD(P)H as one donor, and incorporation of one atom of oxygen"/>
    <property type="evidence" value="ECO:0007669"/>
    <property type="project" value="UniProtKB-ARBA"/>
</dbReference>
<dbReference type="GO" id="GO:0071949">
    <property type="term" value="F:FAD binding"/>
    <property type="evidence" value="ECO:0007669"/>
    <property type="project" value="InterPro"/>
</dbReference>
<feature type="domain" description="FAD-binding" evidence="5">
    <location>
        <begin position="9"/>
        <end position="355"/>
    </location>
</feature>
<evidence type="ECO:0000259" key="6">
    <source>
        <dbReference type="Pfam" id="PF07976"/>
    </source>
</evidence>
<dbReference type="RefSeq" id="XP_031002923.1">
    <property type="nucleotide sequence ID" value="XM_031152734.1"/>
</dbReference>
<dbReference type="PANTHER" id="PTHR43004">
    <property type="entry name" value="TRK SYSTEM POTASSIUM UPTAKE PROTEIN"/>
    <property type="match status" value="1"/>
</dbReference>
<evidence type="ECO:0000313" key="7">
    <source>
        <dbReference type="EMBL" id="TVY24135.1"/>
    </source>
</evidence>
<dbReference type="Gene3D" id="3.40.30.20">
    <property type="match status" value="1"/>
</dbReference>
<evidence type="ECO:0000259" key="5">
    <source>
        <dbReference type="Pfam" id="PF01494"/>
    </source>
</evidence>
<evidence type="ECO:0000256" key="1">
    <source>
        <dbReference type="ARBA" id="ARBA00007801"/>
    </source>
</evidence>
<keyword evidence="4" id="KW-0560">Oxidoreductase</keyword>
<evidence type="ECO:0000313" key="8">
    <source>
        <dbReference type="Proteomes" id="UP000431533"/>
    </source>
</evidence>
<dbReference type="GeneID" id="41988007"/>
<dbReference type="CDD" id="cd02979">
    <property type="entry name" value="PHOX_C"/>
    <property type="match status" value="1"/>
</dbReference>
<dbReference type="InterPro" id="IPR036249">
    <property type="entry name" value="Thioredoxin-like_sf"/>
</dbReference>
<protein>
    <submittedName>
        <fullName evidence="7">Aromatic hydroxylase</fullName>
    </submittedName>
</protein>
<reference evidence="7 8" key="1">
    <citation type="submission" date="2018-05" db="EMBL/GenBank/DDBJ databases">
        <title>Genome sequencing and assembly of the regulated plant pathogen Lachnellula willkommii and related sister species for the development of diagnostic species identification markers.</title>
        <authorList>
            <person name="Giroux E."/>
            <person name="Bilodeau G."/>
        </authorList>
    </citation>
    <scope>NUCLEOTIDE SEQUENCE [LARGE SCALE GENOMIC DNA]</scope>
    <source>
        <strain evidence="7 8">CBS 185.66</strain>
    </source>
</reference>
<dbReference type="EMBL" id="QGMH01000144">
    <property type="protein sequence ID" value="TVY24135.1"/>
    <property type="molecule type" value="Genomic_DNA"/>
</dbReference>
<proteinExistence type="inferred from homology"/>
<name>A0A8H8QYL8_9HELO</name>
<dbReference type="SUPFAM" id="SSF51905">
    <property type="entry name" value="FAD/NAD(P)-binding domain"/>
    <property type="match status" value="1"/>
</dbReference>
<evidence type="ECO:0000256" key="4">
    <source>
        <dbReference type="ARBA" id="ARBA00023002"/>
    </source>
</evidence>
<dbReference type="SUPFAM" id="SSF52833">
    <property type="entry name" value="Thioredoxin-like"/>
    <property type="match status" value="1"/>
</dbReference>
<dbReference type="Pfam" id="PF07976">
    <property type="entry name" value="Phe_hydrox_dim"/>
    <property type="match status" value="1"/>
</dbReference>
<dbReference type="Gene3D" id="3.50.50.60">
    <property type="entry name" value="FAD/NAD(P)-binding domain"/>
    <property type="match status" value="1"/>
</dbReference>
<dbReference type="InterPro" id="IPR036188">
    <property type="entry name" value="FAD/NAD-bd_sf"/>
</dbReference>
<sequence length="586" mass="65328">MSSSNSSYVDVLIIGAGPSGLALANWFRSSNIRVRLLEKKPGLTPRGQAEGLKSTTVEIFESLGIGHKIWAEAWRLEEIAIWGTGKTEDGVIIETEIKREQVMQDRVLELGKAREIMLQQCRLGDQKGYPVTVSVTTTPDEIRENGNRTNDSTPQILTEEIYAKYVVGCDGAHSWTRNQLGIKLEGDLTDSMFGVADIVPKSNFPDIRKVCYLRASTGTILLVPRPNREIRLYIPVESGSVLSSPKNLTFERIMDAARKIISPYTLEVGSCSWWSAYRVGQRVGERFGAKNRVFLVGDAVHTHSPKAGQGMNTSIQDAFNLGWKLRLVLDNFLSPSILSTYESERRPVAQDLISFDRGYLKLFSAPSASFDSEFLRAMKFTTGLSIRYSVSPIVQVQGSAEHIVPSLLKADIVPGKRLPDFQVVCQADGVTTRIHPRLHANGAFRILIFAGDIAKGAHLARLQSLGSWLSDHESGLGRFTVGDSQARVEVLVVHCAARNNVELMELHEVYRPWNENLGWDYWRVYADVESAHEGHGRVYERLAIDREKGCSVIVRPDGYIGMVVDVEDHDSMRSYFANLESRDTSL</sequence>
<dbReference type="PANTHER" id="PTHR43004:SF16">
    <property type="entry name" value="PHENOL 2-MONOOXYGENASE FSQG"/>
    <property type="match status" value="1"/>
</dbReference>
<keyword evidence="2" id="KW-0285">Flavoprotein</keyword>
<dbReference type="Proteomes" id="UP000431533">
    <property type="component" value="Unassembled WGS sequence"/>
</dbReference>
<keyword evidence="8" id="KW-1185">Reference proteome</keyword>
<dbReference type="Gene3D" id="3.30.9.10">
    <property type="entry name" value="D-Amino Acid Oxidase, subunit A, domain 2"/>
    <property type="match status" value="1"/>
</dbReference>
<evidence type="ECO:0000256" key="2">
    <source>
        <dbReference type="ARBA" id="ARBA00022630"/>
    </source>
</evidence>
<organism evidence="7 8">
    <name type="scientific">Lachnellula hyalina</name>
    <dbReference type="NCBI Taxonomy" id="1316788"/>
    <lineage>
        <taxon>Eukaryota</taxon>
        <taxon>Fungi</taxon>
        <taxon>Dikarya</taxon>
        <taxon>Ascomycota</taxon>
        <taxon>Pezizomycotina</taxon>
        <taxon>Leotiomycetes</taxon>
        <taxon>Helotiales</taxon>
        <taxon>Lachnaceae</taxon>
        <taxon>Lachnellula</taxon>
    </lineage>
</organism>
<dbReference type="InterPro" id="IPR038220">
    <property type="entry name" value="PHOX_C_sf"/>
</dbReference>
<evidence type="ECO:0000256" key="3">
    <source>
        <dbReference type="ARBA" id="ARBA00022827"/>
    </source>
</evidence>
<gene>
    <name evidence="7" type="primary">fmpF</name>
    <name evidence="7" type="ORF">LHYA1_G007809</name>
</gene>
<dbReference type="AlphaFoldDB" id="A0A8H8QYL8"/>
<dbReference type="PRINTS" id="PR00420">
    <property type="entry name" value="RNGMNOXGNASE"/>
</dbReference>
<comment type="similarity">
    <text evidence="1">Belongs to the PheA/TfdB FAD monooxygenase family.</text>
</comment>
<comment type="caution">
    <text evidence="7">The sequence shown here is derived from an EMBL/GenBank/DDBJ whole genome shotgun (WGS) entry which is preliminary data.</text>
</comment>
<dbReference type="InterPro" id="IPR050641">
    <property type="entry name" value="RIFMO-like"/>
</dbReference>
<dbReference type="OrthoDB" id="1716816at2759"/>
<dbReference type="SUPFAM" id="SSF54373">
    <property type="entry name" value="FAD-linked reductases, C-terminal domain"/>
    <property type="match status" value="1"/>
</dbReference>
<dbReference type="Pfam" id="PF01494">
    <property type="entry name" value="FAD_binding_3"/>
    <property type="match status" value="1"/>
</dbReference>